<dbReference type="AlphaFoldDB" id="A0AAV1DSC7"/>
<evidence type="ECO:0000256" key="2">
    <source>
        <dbReference type="ARBA" id="ARBA00004913"/>
    </source>
</evidence>
<dbReference type="InterPro" id="IPR036318">
    <property type="entry name" value="FAD-bd_PCMH-like_sf"/>
</dbReference>
<evidence type="ECO:0000256" key="3">
    <source>
        <dbReference type="ARBA" id="ARBA00005466"/>
    </source>
</evidence>
<evidence type="ECO:0000256" key="5">
    <source>
        <dbReference type="ARBA" id="ARBA00022630"/>
    </source>
</evidence>
<evidence type="ECO:0000256" key="6">
    <source>
        <dbReference type="ARBA" id="ARBA00022729"/>
    </source>
</evidence>
<keyword evidence="8" id="KW-1015">Disulfide bond</keyword>
<dbReference type="InterPro" id="IPR016166">
    <property type="entry name" value="FAD-bd_PCMH"/>
</dbReference>
<evidence type="ECO:0000313" key="13">
    <source>
        <dbReference type="EMBL" id="CAI9110757.1"/>
    </source>
</evidence>
<dbReference type="Gene3D" id="3.30.43.10">
    <property type="entry name" value="Uridine Diphospho-n-acetylenolpyruvylglucosamine Reductase, domain 2"/>
    <property type="match status" value="1"/>
</dbReference>
<feature type="chain" id="PRO_5043818942" evidence="11">
    <location>
        <begin position="26"/>
        <end position="545"/>
    </location>
</feature>
<keyword evidence="9" id="KW-0325">Glycoprotein</keyword>
<gene>
    <name evidence="13" type="ORF">OLC1_LOCUS18339</name>
</gene>
<dbReference type="GO" id="GO:0016491">
    <property type="term" value="F:oxidoreductase activity"/>
    <property type="evidence" value="ECO:0007669"/>
    <property type="project" value="InterPro"/>
</dbReference>
<evidence type="ECO:0000256" key="1">
    <source>
        <dbReference type="ARBA" id="ARBA00001974"/>
    </source>
</evidence>
<keyword evidence="6 11" id="KW-0732">Signal</keyword>
<feature type="domain" description="FAD-binding PCMH-type" evidence="12">
    <location>
        <begin position="74"/>
        <end position="248"/>
    </location>
</feature>
<evidence type="ECO:0000259" key="12">
    <source>
        <dbReference type="PROSITE" id="PS51387"/>
    </source>
</evidence>
<keyword evidence="5" id="KW-0285">Flavoprotein</keyword>
<dbReference type="Pfam" id="PF01565">
    <property type="entry name" value="FAD_binding_4"/>
    <property type="match status" value="1"/>
</dbReference>
<comment type="similarity">
    <text evidence="3">Belongs to the oxygen-dependent FAD-linked oxidoreductase family.</text>
</comment>
<feature type="signal peptide" evidence="11">
    <location>
        <begin position="1"/>
        <end position="25"/>
    </location>
</feature>
<comment type="pathway">
    <text evidence="2">Alkaloid biosynthesis.</text>
</comment>
<evidence type="ECO:0000256" key="9">
    <source>
        <dbReference type="ARBA" id="ARBA00023180"/>
    </source>
</evidence>
<evidence type="ECO:0000256" key="11">
    <source>
        <dbReference type="SAM" id="SignalP"/>
    </source>
</evidence>
<evidence type="ECO:0000256" key="7">
    <source>
        <dbReference type="ARBA" id="ARBA00022827"/>
    </source>
</evidence>
<dbReference type="InterPro" id="IPR016169">
    <property type="entry name" value="FAD-bd_PCMH_sub2"/>
</dbReference>
<dbReference type="EMBL" id="OX459123">
    <property type="protein sequence ID" value="CAI9110757.1"/>
    <property type="molecule type" value="Genomic_DNA"/>
</dbReference>
<dbReference type="InterPro" id="IPR012951">
    <property type="entry name" value="BBE"/>
</dbReference>
<dbReference type="GO" id="GO:0071949">
    <property type="term" value="F:FAD binding"/>
    <property type="evidence" value="ECO:0007669"/>
    <property type="project" value="InterPro"/>
</dbReference>
<evidence type="ECO:0000256" key="4">
    <source>
        <dbReference type="ARBA" id="ARBA00022589"/>
    </source>
</evidence>
<evidence type="ECO:0000256" key="10">
    <source>
        <dbReference type="SAM" id="MobiDB-lite"/>
    </source>
</evidence>
<dbReference type="InterPro" id="IPR006094">
    <property type="entry name" value="Oxid_FAD_bind_N"/>
</dbReference>
<organism evidence="13 14">
    <name type="scientific">Oldenlandia corymbosa var. corymbosa</name>
    <dbReference type="NCBI Taxonomy" id="529605"/>
    <lineage>
        <taxon>Eukaryota</taxon>
        <taxon>Viridiplantae</taxon>
        <taxon>Streptophyta</taxon>
        <taxon>Embryophyta</taxon>
        <taxon>Tracheophyta</taxon>
        <taxon>Spermatophyta</taxon>
        <taxon>Magnoliopsida</taxon>
        <taxon>eudicotyledons</taxon>
        <taxon>Gunneridae</taxon>
        <taxon>Pentapetalae</taxon>
        <taxon>asterids</taxon>
        <taxon>lamiids</taxon>
        <taxon>Gentianales</taxon>
        <taxon>Rubiaceae</taxon>
        <taxon>Rubioideae</taxon>
        <taxon>Spermacoceae</taxon>
        <taxon>Hedyotis-Oldenlandia complex</taxon>
        <taxon>Oldenlandia</taxon>
    </lineage>
</organism>
<keyword evidence="7" id="KW-0274">FAD</keyword>
<dbReference type="Pfam" id="PF08031">
    <property type="entry name" value="BBE"/>
    <property type="match status" value="1"/>
</dbReference>
<comment type="cofactor">
    <cofactor evidence="1">
        <name>FAD</name>
        <dbReference type="ChEBI" id="CHEBI:57692"/>
    </cofactor>
</comment>
<proteinExistence type="inferred from homology"/>
<evidence type="ECO:0000256" key="8">
    <source>
        <dbReference type="ARBA" id="ARBA00023157"/>
    </source>
</evidence>
<keyword evidence="14" id="KW-1185">Reference proteome</keyword>
<accession>A0AAV1DSC7</accession>
<dbReference type="PROSITE" id="PS51387">
    <property type="entry name" value="FAD_PCMH"/>
    <property type="match status" value="1"/>
</dbReference>
<dbReference type="FunFam" id="3.30.43.10:FF:000004">
    <property type="entry name" value="Berberine bridge enzyme-like 15"/>
    <property type="match status" value="1"/>
</dbReference>
<sequence length="545" mass="60641">MKTSNNIIHQFTILLLCVAVWAASADPHQDFLSCLVQNHSDPIGMSNVISTPNSTSYSSILNATVQNLRFALPSTPKPRVIITPDHESQIQTAIYCSKKHGLQVRILSGGHDFEGSSYVAEVPFFVLNMFNFRSVSVDANSRTAWVGSGATLGETYYNIVRVNTSLAYPAGYYPTVAIGGHVSGGGYGPLLRKWGLAADNVVDARVVDANGRILDRASMGEDLFWAIRGGVGASFVVILEYKIRLVEVSNEVTAFSLKRTLEQDATKLVYKWQNVSHKLPEDLLLELQLTVVQSNQTGNRTVQATFVGLFEGGVDQLVGIMNESFPELGLAKEDCVQLSSWVDFIPYFFELPLNSTYRILLTRVPPPTPKSSFKSTADFVQQPIPEEGLKKIWDVLLEIPSPPVQMNWTPFGARMAAIPASEIPFPHRGENIFMVFKKVQWQGTSPELAQERFAAARKLHSVIGEFVENNPRRAYADYRDLDLGVNNIGETSVEKARIWGGPYFRNNFDRLVNVKTMVDPDDYFRNEQSIPPRPSHSCQSNQEST</sequence>
<protein>
    <submittedName>
        <fullName evidence="13">OLC1v1010833C1</fullName>
    </submittedName>
</protein>
<dbReference type="Gene3D" id="3.30.465.10">
    <property type="match status" value="1"/>
</dbReference>
<evidence type="ECO:0000313" key="14">
    <source>
        <dbReference type="Proteomes" id="UP001161247"/>
    </source>
</evidence>
<feature type="region of interest" description="Disordered" evidence="10">
    <location>
        <begin position="523"/>
        <end position="545"/>
    </location>
</feature>
<dbReference type="InterPro" id="IPR016167">
    <property type="entry name" value="FAD-bd_PCMH_sub1"/>
</dbReference>
<feature type="compositionally biased region" description="Polar residues" evidence="10">
    <location>
        <begin position="536"/>
        <end position="545"/>
    </location>
</feature>
<dbReference type="PANTHER" id="PTHR32448">
    <property type="entry name" value="OS08G0158400 PROTEIN"/>
    <property type="match status" value="1"/>
</dbReference>
<dbReference type="Gene3D" id="3.40.462.20">
    <property type="match status" value="1"/>
</dbReference>
<reference evidence="13" key="1">
    <citation type="submission" date="2023-03" db="EMBL/GenBank/DDBJ databases">
        <authorList>
            <person name="Julca I."/>
        </authorList>
    </citation>
    <scope>NUCLEOTIDE SEQUENCE</scope>
</reference>
<keyword evidence="4" id="KW-0017">Alkaloid metabolism</keyword>
<dbReference type="Proteomes" id="UP001161247">
    <property type="component" value="Chromosome 6"/>
</dbReference>
<dbReference type="SUPFAM" id="SSF56176">
    <property type="entry name" value="FAD-binding/transporter-associated domain-like"/>
    <property type="match status" value="1"/>
</dbReference>
<name>A0AAV1DSC7_OLDCO</name>